<dbReference type="STRING" id="34475.A0A4Y9YRB9"/>
<dbReference type="EMBL" id="SEKV01000125">
    <property type="protein sequence ID" value="TFY63599.1"/>
    <property type="molecule type" value="Genomic_DNA"/>
</dbReference>
<sequence>MSELSYVDAEEIAEACKSADYFDGSSSNSRNQPLHECHYIDNAVGRRPENLPAELLVEAMTYIVDGDTDASWWQSISLVSRYWHGVAREAAVLWSSPWASYNPKLFRAAIERSRTFPLDVNIAGPFSWCLAALDAVRPHADRVWRLAFGPGPEQSENIPLPDIIDMSYLDFEVPNLTDLHLDLQHFAEQTPFVITHSRYPRLRDLTLEAATTPCDKEAYAALTNLTLLDQHHIEGFEQTLEDFAAMLRACTHLQYLHIEESGPDGRHNHELMMRPTDPRTTVRLSRLRVLGLRDEDKNTALILKHITFPRRTCIYITMIHEEHLPSGNMQGFCVTPSVEKVLSKVEVIRVVTWPSFRIRIELQPSIDKKFEWDSCEQRSCIGLDLEGPSADGELDICWSVMALTTNPQKLAAAPLKCLIIQGRYWDTHWRRFLMAFPSLEEIRIEDYERLHREFYEALTVRDPRTDQIACPNLQVFVVTGRWNVDLVHDVMACFGIRKAYVPMLKKLVFETDERDIGLPLGPNRFIYLRAMRRVAEVVEVWTGMVPELGRRDMVRVHELTDEEWDRALLFGTKWWEPPF</sequence>
<evidence type="ECO:0008006" key="3">
    <source>
        <dbReference type="Google" id="ProtNLM"/>
    </source>
</evidence>
<organism evidence="1 2">
    <name type="scientific">Rhodofomes roseus</name>
    <dbReference type="NCBI Taxonomy" id="34475"/>
    <lineage>
        <taxon>Eukaryota</taxon>
        <taxon>Fungi</taxon>
        <taxon>Dikarya</taxon>
        <taxon>Basidiomycota</taxon>
        <taxon>Agaricomycotina</taxon>
        <taxon>Agaricomycetes</taxon>
        <taxon>Polyporales</taxon>
        <taxon>Rhodofomes</taxon>
    </lineage>
</organism>
<comment type="caution">
    <text evidence="1">The sequence shown here is derived from an EMBL/GenBank/DDBJ whole genome shotgun (WGS) entry which is preliminary data.</text>
</comment>
<reference evidence="1 2" key="1">
    <citation type="submission" date="2019-01" db="EMBL/GenBank/DDBJ databases">
        <title>Genome sequencing of the rare red list fungi Fomitopsis rosea.</title>
        <authorList>
            <person name="Buettner E."/>
            <person name="Kellner H."/>
        </authorList>
    </citation>
    <scope>NUCLEOTIDE SEQUENCE [LARGE SCALE GENOMIC DNA]</scope>
    <source>
        <strain evidence="1 2">DSM 105464</strain>
    </source>
</reference>
<dbReference type="Proteomes" id="UP000298390">
    <property type="component" value="Unassembled WGS sequence"/>
</dbReference>
<protein>
    <recommendedName>
        <fullName evidence="3">F-box domain-containing protein</fullName>
    </recommendedName>
</protein>
<dbReference type="AlphaFoldDB" id="A0A4Y9YRB9"/>
<accession>A0A4Y9YRB9</accession>
<proteinExistence type="predicted"/>
<gene>
    <name evidence="1" type="ORF">EVJ58_g3158</name>
</gene>
<evidence type="ECO:0000313" key="2">
    <source>
        <dbReference type="Proteomes" id="UP000298390"/>
    </source>
</evidence>
<name>A0A4Y9YRB9_9APHY</name>
<evidence type="ECO:0000313" key="1">
    <source>
        <dbReference type="EMBL" id="TFY63599.1"/>
    </source>
</evidence>